<dbReference type="Pfam" id="PF00201">
    <property type="entry name" value="UDPGT"/>
    <property type="match status" value="1"/>
</dbReference>
<evidence type="ECO:0000256" key="5">
    <source>
        <dbReference type="RuleBase" id="RU362059"/>
    </source>
</evidence>
<feature type="chain" id="PRO_5044968288" description="UDP-glucuronosyltransferase" evidence="5">
    <location>
        <begin position="26"/>
        <end position="530"/>
    </location>
</feature>
<evidence type="ECO:0000256" key="4">
    <source>
        <dbReference type="RuleBase" id="RU003718"/>
    </source>
</evidence>
<evidence type="ECO:0000313" key="6">
    <source>
        <dbReference type="Proteomes" id="UP001652628"/>
    </source>
</evidence>
<keyword evidence="3 4" id="KW-0808">Transferase</keyword>
<dbReference type="SUPFAM" id="SSF53756">
    <property type="entry name" value="UDP-Glycosyltransferase/glycogen phosphorylase"/>
    <property type="match status" value="1"/>
</dbReference>
<sequence>MNFGSALHILFLSIVALQQLDLGASSRILAAFFFPGKSHFMMTNAIIRELVKQGHDVTFITPFSMAKEKLGPNYSEIVIPKYDFWPEANKITSTNSVLGMTDVSSLTLIQLVNMMGIRSTDFAFDQPEVQAIINIKDKVGKYDLLLAPQFYNEGALILGHLFQIPIITISTLGFSNFFSQLVGIVSPWSYVPHGFMPYSDRMYLWERIGNVAISGAEDLIREFSYYPKQNAILTKHFSRLLNRVPTVKELERNISAILLNNYMPLISPRPISFNMVLVGGLHIQPPKDLPGNLQKFLDKATHGAIYFSFGSQVRSADMPPEKLKIFLDVFGSLKQRVLWKFENETLPNLPANVKVQSWLPQADILAHPNVKVFIAHGGLFGIQEAVFNGVPILGMPVYCDQHLNIYQAEKAGYALRMDFRTLAADELRKSLLELIENPKYSNKIRQASRVFRDRPLKAMDKAMYWINYVIEHRGAPHLVAAGVELPWYQFYLLDIVALAFALIILSIIAVILICRRSSYKSKNPTKKKAQ</sequence>
<evidence type="ECO:0000313" key="7">
    <source>
        <dbReference type="RefSeq" id="XP_070851366.1"/>
    </source>
</evidence>
<evidence type="ECO:0000256" key="3">
    <source>
        <dbReference type="ARBA" id="ARBA00022679"/>
    </source>
</evidence>
<feature type="transmembrane region" description="Helical" evidence="5">
    <location>
        <begin position="490"/>
        <end position="514"/>
    </location>
</feature>
<dbReference type="InterPro" id="IPR002213">
    <property type="entry name" value="UDP_glucos_trans"/>
</dbReference>
<reference evidence="7" key="1">
    <citation type="submission" date="2025-08" db="UniProtKB">
        <authorList>
            <consortium name="RefSeq"/>
        </authorList>
    </citation>
    <scope>IDENTIFICATION</scope>
</reference>
<gene>
    <name evidence="7" type="primary">LOC108008131</name>
</gene>
<protein>
    <recommendedName>
        <fullName evidence="5">UDP-glucuronosyltransferase</fullName>
        <ecNumber evidence="5">2.4.1.17</ecNumber>
    </recommendedName>
</protein>
<evidence type="ECO:0000256" key="2">
    <source>
        <dbReference type="ARBA" id="ARBA00022676"/>
    </source>
</evidence>
<dbReference type="EC" id="2.4.1.17" evidence="5"/>
<keyword evidence="5" id="KW-1133">Transmembrane helix</keyword>
<dbReference type="PANTHER" id="PTHR48043">
    <property type="entry name" value="EG:EG0003.4 PROTEIN-RELATED"/>
    <property type="match status" value="1"/>
</dbReference>
<dbReference type="InterPro" id="IPR050271">
    <property type="entry name" value="UDP-glycosyltransferase"/>
</dbReference>
<dbReference type="RefSeq" id="XP_070851366.1">
    <property type="nucleotide sequence ID" value="XM_070995265.1"/>
</dbReference>
<dbReference type="CDD" id="cd03784">
    <property type="entry name" value="GT1_Gtf-like"/>
    <property type="match status" value="1"/>
</dbReference>
<dbReference type="Proteomes" id="UP001652628">
    <property type="component" value="Chromosome 2R"/>
</dbReference>
<comment type="catalytic activity">
    <reaction evidence="5">
        <text>glucuronate acceptor + UDP-alpha-D-glucuronate = acceptor beta-D-glucuronoside + UDP + H(+)</text>
        <dbReference type="Rhea" id="RHEA:21032"/>
        <dbReference type="ChEBI" id="CHEBI:15378"/>
        <dbReference type="ChEBI" id="CHEBI:58052"/>
        <dbReference type="ChEBI" id="CHEBI:58223"/>
        <dbReference type="ChEBI" id="CHEBI:132367"/>
        <dbReference type="ChEBI" id="CHEBI:132368"/>
        <dbReference type="EC" id="2.4.1.17"/>
    </reaction>
</comment>
<keyword evidence="5" id="KW-0732">Signal</keyword>
<keyword evidence="2 4" id="KW-0328">Glycosyltransferase</keyword>
<comment type="subcellular location">
    <subcellularLocation>
        <location evidence="5">Membrane</location>
        <topology evidence="5">Single-pass membrane protein</topology>
    </subcellularLocation>
</comment>
<keyword evidence="6" id="KW-1185">Reference proteome</keyword>
<dbReference type="PANTHER" id="PTHR48043:SF60">
    <property type="entry name" value="UDP-GLUCURONOSYLTRANSFERASE"/>
    <property type="match status" value="1"/>
</dbReference>
<feature type="signal peptide" evidence="5">
    <location>
        <begin position="1"/>
        <end position="25"/>
    </location>
</feature>
<keyword evidence="5" id="KW-0812">Transmembrane</keyword>
<dbReference type="GeneID" id="108008131"/>
<proteinExistence type="inferred from homology"/>
<accession>A0ABM4TN23</accession>
<dbReference type="PROSITE" id="PS00375">
    <property type="entry name" value="UDPGT"/>
    <property type="match status" value="1"/>
</dbReference>
<dbReference type="Gene3D" id="3.40.50.2000">
    <property type="entry name" value="Glycogen Phosphorylase B"/>
    <property type="match status" value="2"/>
</dbReference>
<organism evidence="6 7">
    <name type="scientific">Drosophila suzukii</name>
    <name type="common">Spotted-wing drosophila fruit fly</name>
    <dbReference type="NCBI Taxonomy" id="28584"/>
    <lineage>
        <taxon>Eukaryota</taxon>
        <taxon>Metazoa</taxon>
        <taxon>Ecdysozoa</taxon>
        <taxon>Arthropoda</taxon>
        <taxon>Hexapoda</taxon>
        <taxon>Insecta</taxon>
        <taxon>Pterygota</taxon>
        <taxon>Neoptera</taxon>
        <taxon>Endopterygota</taxon>
        <taxon>Diptera</taxon>
        <taxon>Brachycera</taxon>
        <taxon>Muscomorpha</taxon>
        <taxon>Ephydroidea</taxon>
        <taxon>Drosophilidae</taxon>
        <taxon>Drosophila</taxon>
        <taxon>Sophophora</taxon>
    </lineage>
</organism>
<comment type="similarity">
    <text evidence="1 4">Belongs to the UDP-glycosyltransferase family.</text>
</comment>
<dbReference type="InterPro" id="IPR035595">
    <property type="entry name" value="UDP_glycos_trans_CS"/>
</dbReference>
<evidence type="ECO:0000256" key="1">
    <source>
        <dbReference type="ARBA" id="ARBA00009995"/>
    </source>
</evidence>
<keyword evidence="5" id="KW-0472">Membrane</keyword>
<name>A0ABM4TN23_DROSZ</name>